<dbReference type="Pfam" id="PF00096">
    <property type="entry name" value="zf-C2H2"/>
    <property type="match status" value="4"/>
</dbReference>
<dbReference type="InterPro" id="IPR036236">
    <property type="entry name" value="Znf_C2H2_sf"/>
</dbReference>
<dbReference type="PANTHER" id="PTHR24409">
    <property type="entry name" value="ZINC FINGER PROTEIN 142"/>
    <property type="match status" value="1"/>
</dbReference>
<gene>
    <name evidence="7" type="ORF">CLODIP_2_CD04302</name>
</gene>
<evidence type="ECO:0000256" key="4">
    <source>
        <dbReference type="ARBA" id="ARBA00022833"/>
    </source>
</evidence>
<name>A0A8S1CFS0_9INSE</name>
<dbReference type="EMBL" id="CADEPI010000029">
    <property type="protein sequence ID" value="CAB3367185.1"/>
    <property type="molecule type" value="Genomic_DNA"/>
</dbReference>
<protein>
    <recommendedName>
        <fullName evidence="6">C2H2-type domain-containing protein</fullName>
    </recommendedName>
</protein>
<accession>A0A8S1CFS0</accession>
<proteinExistence type="predicted"/>
<feature type="domain" description="C2H2-type" evidence="6">
    <location>
        <begin position="80"/>
        <end position="108"/>
    </location>
</feature>
<keyword evidence="4" id="KW-0862">Zinc</keyword>
<evidence type="ECO:0000256" key="1">
    <source>
        <dbReference type="ARBA" id="ARBA00022723"/>
    </source>
</evidence>
<dbReference type="SUPFAM" id="SSF57667">
    <property type="entry name" value="beta-beta-alpha zinc fingers"/>
    <property type="match status" value="2"/>
</dbReference>
<dbReference type="InterPro" id="IPR013087">
    <property type="entry name" value="Znf_C2H2_type"/>
</dbReference>
<dbReference type="AlphaFoldDB" id="A0A8S1CFS0"/>
<evidence type="ECO:0000256" key="5">
    <source>
        <dbReference type="PROSITE-ProRule" id="PRU00042"/>
    </source>
</evidence>
<dbReference type="PROSITE" id="PS00028">
    <property type="entry name" value="ZINC_FINGER_C2H2_1"/>
    <property type="match status" value="2"/>
</dbReference>
<feature type="domain" description="C2H2-type" evidence="6">
    <location>
        <begin position="54"/>
        <end position="81"/>
    </location>
</feature>
<evidence type="ECO:0000313" key="8">
    <source>
        <dbReference type="Proteomes" id="UP000494165"/>
    </source>
</evidence>
<keyword evidence="2" id="KW-0677">Repeat</keyword>
<dbReference type="GO" id="GO:0008270">
    <property type="term" value="F:zinc ion binding"/>
    <property type="evidence" value="ECO:0007669"/>
    <property type="project" value="UniProtKB-KW"/>
</dbReference>
<dbReference type="Gene3D" id="3.30.160.60">
    <property type="entry name" value="Classic Zinc Finger"/>
    <property type="match status" value="2"/>
</dbReference>
<dbReference type="GO" id="GO:0005634">
    <property type="term" value="C:nucleus"/>
    <property type="evidence" value="ECO:0007669"/>
    <property type="project" value="TreeGrafter"/>
</dbReference>
<keyword evidence="1" id="KW-0479">Metal-binding</keyword>
<sequence>MIIFKREPQSSKDSKAAAVPVKLNSGCYACPVCNKYLSDRFKCALHIKTHFCKTTCSVCGREFGRPGDLKLHMALHEGRTTCPKCKKVFSRADRLKIHMNKYQTPARELLEHPDLDNIISVQSQQLEQLQEELLELEEDDTTGKVCGRTVSSQHNLQVHMTTHSANRGRMAFKCSKCGSVLTSEENLRRHMRYCKKGPKQQLGSKLKTKGFAVLDSSPANGVASVNSLKVRKVYCNKDTPRLTLTMNEYQEQCNLYRQKENADQFLKFPRNSKEPGLQILNNSPRGLMIETAILELDKVTSKERGPNQPARKISLRLRDLALSMVHEWTALFTSVNGDKKPRGDNRIAHAPFPEEVLEEVCEYLGLGPLRWVDRSLKQPLQKFLSNKKLDIYLTDYSRPESSDDLQFQDDNESVQN</sequence>
<organism evidence="7 8">
    <name type="scientific">Cloeon dipterum</name>
    <dbReference type="NCBI Taxonomy" id="197152"/>
    <lineage>
        <taxon>Eukaryota</taxon>
        <taxon>Metazoa</taxon>
        <taxon>Ecdysozoa</taxon>
        <taxon>Arthropoda</taxon>
        <taxon>Hexapoda</taxon>
        <taxon>Insecta</taxon>
        <taxon>Pterygota</taxon>
        <taxon>Palaeoptera</taxon>
        <taxon>Ephemeroptera</taxon>
        <taxon>Pisciforma</taxon>
        <taxon>Baetidae</taxon>
        <taxon>Cloeon</taxon>
    </lineage>
</organism>
<keyword evidence="3 5" id="KW-0863">Zinc-finger</keyword>
<keyword evidence="8" id="KW-1185">Reference proteome</keyword>
<feature type="domain" description="C2H2-type" evidence="6">
    <location>
        <begin position="172"/>
        <end position="200"/>
    </location>
</feature>
<dbReference type="PROSITE" id="PS50157">
    <property type="entry name" value="ZINC_FINGER_C2H2_2"/>
    <property type="match status" value="3"/>
</dbReference>
<dbReference type="PANTHER" id="PTHR24409:SF295">
    <property type="entry name" value="AZ2-RELATED"/>
    <property type="match status" value="1"/>
</dbReference>
<evidence type="ECO:0000256" key="3">
    <source>
        <dbReference type="ARBA" id="ARBA00022771"/>
    </source>
</evidence>
<reference evidence="7 8" key="1">
    <citation type="submission" date="2020-04" db="EMBL/GenBank/DDBJ databases">
        <authorList>
            <person name="Alioto T."/>
            <person name="Alioto T."/>
            <person name="Gomez Garrido J."/>
        </authorList>
    </citation>
    <scope>NUCLEOTIDE SEQUENCE [LARGE SCALE GENOMIC DNA]</scope>
</reference>
<dbReference type="OrthoDB" id="3565419at2759"/>
<evidence type="ECO:0000256" key="2">
    <source>
        <dbReference type="ARBA" id="ARBA00022737"/>
    </source>
</evidence>
<dbReference type="GO" id="GO:0000977">
    <property type="term" value="F:RNA polymerase II transcription regulatory region sequence-specific DNA binding"/>
    <property type="evidence" value="ECO:0007669"/>
    <property type="project" value="TreeGrafter"/>
</dbReference>
<comment type="caution">
    <text evidence="7">The sequence shown here is derived from an EMBL/GenBank/DDBJ whole genome shotgun (WGS) entry which is preliminary data.</text>
</comment>
<dbReference type="Proteomes" id="UP000494165">
    <property type="component" value="Unassembled WGS sequence"/>
</dbReference>
<evidence type="ECO:0000259" key="6">
    <source>
        <dbReference type="PROSITE" id="PS50157"/>
    </source>
</evidence>
<evidence type="ECO:0000313" key="7">
    <source>
        <dbReference type="EMBL" id="CAB3367185.1"/>
    </source>
</evidence>
<dbReference type="GO" id="GO:0000981">
    <property type="term" value="F:DNA-binding transcription factor activity, RNA polymerase II-specific"/>
    <property type="evidence" value="ECO:0007669"/>
    <property type="project" value="TreeGrafter"/>
</dbReference>
<dbReference type="SMART" id="SM00355">
    <property type="entry name" value="ZnF_C2H2"/>
    <property type="match status" value="5"/>
</dbReference>